<dbReference type="InterPro" id="IPR010499">
    <property type="entry name" value="AraC_E-bd"/>
</dbReference>
<accession>A0A2U1ZT33</accession>
<dbReference type="Proteomes" id="UP000245166">
    <property type="component" value="Unassembled WGS sequence"/>
</dbReference>
<evidence type="ECO:0000313" key="3">
    <source>
        <dbReference type="Proteomes" id="UP000245166"/>
    </source>
</evidence>
<reference evidence="2 3" key="1">
    <citation type="submission" date="2018-03" db="EMBL/GenBank/DDBJ databases">
        <title>Genome assembly of novel Miniimonas species PCH200.</title>
        <authorList>
            <person name="Thakur V."/>
            <person name="Kumar V."/>
            <person name="Singh D."/>
        </authorList>
    </citation>
    <scope>NUCLEOTIDE SEQUENCE [LARGE SCALE GENOMIC DNA]</scope>
    <source>
        <strain evidence="2 3">PCH200</strain>
    </source>
</reference>
<sequence>MSLPLPTEPLSTVDWLTLPDVPLAVVKHHGVTTGDLRSVFDASYGALGAAIAAGLITPAGPAIAVYAGDPEAALDVAIGFPVAEPLEASHDEGDLQIVHDHLVGGSYAAVSHVGSYDGLGAAWERLLEDVKEGGARPSGHWAEVYVTEPSPEADPATMRTDLLVPVVLDEIL</sequence>
<evidence type="ECO:0000313" key="2">
    <source>
        <dbReference type="EMBL" id="PWD50136.1"/>
    </source>
</evidence>
<dbReference type="EMBL" id="PYHR01000002">
    <property type="protein sequence ID" value="PWD50136.1"/>
    <property type="molecule type" value="Genomic_DNA"/>
</dbReference>
<dbReference type="RefSeq" id="WP_109228520.1">
    <property type="nucleotide sequence ID" value="NZ_PYHR01000002.1"/>
</dbReference>
<organism evidence="2 3">
    <name type="scientific">Serinibacter arcticus</name>
    <dbReference type="NCBI Taxonomy" id="1655435"/>
    <lineage>
        <taxon>Bacteria</taxon>
        <taxon>Bacillati</taxon>
        <taxon>Actinomycetota</taxon>
        <taxon>Actinomycetes</taxon>
        <taxon>Micrococcales</taxon>
        <taxon>Beutenbergiaceae</taxon>
        <taxon>Serinibacter</taxon>
    </lineage>
</organism>
<comment type="caution">
    <text evidence="2">The sequence shown here is derived from an EMBL/GenBank/DDBJ whole genome shotgun (WGS) entry which is preliminary data.</text>
</comment>
<gene>
    <name evidence="2" type="ORF">C8046_05105</name>
</gene>
<evidence type="ECO:0000259" key="1">
    <source>
        <dbReference type="SMART" id="SM00871"/>
    </source>
</evidence>
<dbReference type="SMART" id="SM00871">
    <property type="entry name" value="AraC_E_bind"/>
    <property type="match status" value="1"/>
</dbReference>
<dbReference type="Pfam" id="PF06445">
    <property type="entry name" value="GyrI-like"/>
    <property type="match status" value="1"/>
</dbReference>
<protein>
    <submittedName>
        <fullName evidence="2">AraC family transcriptional regulator</fullName>
    </submittedName>
</protein>
<dbReference type="AlphaFoldDB" id="A0A2U1ZT33"/>
<proteinExistence type="predicted"/>
<feature type="domain" description="AraC effector-binding" evidence="1">
    <location>
        <begin position="11"/>
        <end position="167"/>
    </location>
</feature>
<name>A0A2U1ZT33_9MICO</name>
<dbReference type="Gene3D" id="3.20.80.10">
    <property type="entry name" value="Regulatory factor, effector binding domain"/>
    <property type="match status" value="1"/>
</dbReference>
<keyword evidence="3" id="KW-1185">Reference proteome</keyword>
<dbReference type="SUPFAM" id="SSF55136">
    <property type="entry name" value="Probable bacterial effector-binding domain"/>
    <property type="match status" value="1"/>
</dbReference>
<dbReference type="OrthoDB" id="795001at2"/>
<dbReference type="InterPro" id="IPR011256">
    <property type="entry name" value="Reg_factor_effector_dom_sf"/>
</dbReference>
<dbReference type="InterPro" id="IPR029442">
    <property type="entry name" value="GyrI-like"/>
</dbReference>